<reference evidence="1 2" key="1">
    <citation type="submission" date="2022-11" db="EMBL/GenBank/DDBJ databases">
        <title>Study of microbial diversity in lake waters.</title>
        <authorList>
            <person name="Zhang J."/>
        </authorList>
    </citation>
    <scope>NUCLEOTIDE SEQUENCE [LARGE SCALE GENOMIC DNA]</scope>
    <source>
        <strain evidence="1 2">DT12</strain>
    </source>
</reference>
<sequence>MYEQSEETVTRYVGFVGDHRWDLAITTSTHFYGKTLVLNIQNGRFGIVGKDDLEEEKLHLLMQTFAIDDEAQAEELREFLLGNL</sequence>
<evidence type="ECO:0000313" key="2">
    <source>
        <dbReference type="Proteomes" id="UP001208017"/>
    </source>
</evidence>
<dbReference type="EMBL" id="JAPMLT010000011">
    <property type="protein sequence ID" value="MCX7571463.1"/>
    <property type="molecule type" value="Genomic_DNA"/>
</dbReference>
<evidence type="ECO:0000313" key="1">
    <source>
        <dbReference type="EMBL" id="MCX7571463.1"/>
    </source>
</evidence>
<name>A0ABT3X697_9BACL</name>
<keyword evidence="2" id="KW-1185">Reference proteome</keyword>
<accession>A0ABT3X697</accession>
<comment type="caution">
    <text evidence="1">The sequence shown here is derived from an EMBL/GenBank/DDBJ whole genome shotgun (WGS) entry which is preliminary data.</text>
</comment>
<dbReference type="Proteomes" id="UP001208017">
    <property type="component" value="Unassembled WGS sequence"/>
</dbReference>
<protein>
    <submittedName>
        <fullName evidence="1">DUF3055 domain-containing protein</fullName>
    </submittedName>
</protein>
<organism evidence="1 2">
    <name type="scientific">Tumebacillus lacus</name>
    <dbReference type="NCBI Taxonomy" id="2995335"/>
    <lineage>
        <taxon>Bacteria</taxon>
        <taxon>Bacillati</taxon>
        <taxon>Bacillota</taxon>
        <taxon>Bacilli</taxon>
        <taxon>Bacillales</taxon>
        <taxon>Alicyclobacillaceae</taxon>
        <taxon>Tumebacillus</taxon>
    </lineage>
</organism>
<gene>
    <name evidence="1" type="ORF">OS242_16060</name>
</gene>
<dbReference type="Pfam" id="PF11256">
    <property type="entry name" value="SAV0927-like"/>
    <property type="match status" value="1"/>
</dbReference>
<proteinExistence type="predicted"/>
<dbReference type="InterPro" id="IPR021415">
    <property type="entry name" value="SAV0927-like"/>
</dbReference>